<dbReference type="KEGG" id="paeb:NCGM1900_4968"/>
<reference evidence="8" key="1">
    <citation type="submission" date="2015-06" db="EMBL/GenBank/DDBJ databases">
        <authorList>
            <person name="Radhakrishnan Rajesh"/>
            <person name="Underwood Anthony"/>
            <person name="Al-Shahib Ali"/>
        </authorList>
    </citation>
    <scope>NUCLEOTIDE SEQUENCE [LARGE SCALE GENOMIC DNA]</scope>
    <source>
        <strain evidence="8">P19_London_7_VIM_2_05_10</strain>
    </source>
</reference>
<dbReference type="SMR" id="A0A069PZB9"/>
<evidence type="ECO:0000313" key="4">
    <source>
        <dbReference type="EMBL" id="OTI56769.1"/>
    </source>
</evidence>
<keyword evidence="4" id="KW-0378">Hydrolase</keyword>
<protein>
    <submittedName>
        <fullName evidence="6">DUF3859 domain-containing protein</fullName>
    </submittedName>
    <submittedName>
        <fullName evidence="4">Helicase</fullName>
    </submittedName>
</protein>
<dbReference type="Proteomes" id="UP000284767">
    <property type="component" value="Unassembled WGS sequence"/>
</dbReference>
<dbReference type="RefSeq" id="WP_003087466.1">
    <property type="nucleotide sequence ID" value="NZ_AP014622.1"/>
</dbReference>
<reference evidence="6 11" key="6">
    <citation type="submission" date="2019-01" db="EMBL/GenBank/DDBJ databases">
        <title>The Pseudomonas aeruginosa pan-genome provides new insights on its population structure, horizontal gene transfer and pathogenicity.</title>
        <authorList>
            <person name="Freschi L."/>
            <person name="Vincent A.T."/>
            <person name="Jeukens J."/>
            <person name="Emond-Rheault J.-G."/>
            <person name="Kukavica-Ibrulj I."/>
            <person name="Dupont M.-J."/>
            <person name="Charette S.J."/>
            <person name="Boyle B."/>
            <person name="Levesque R.C."/>
        </authorList>
    </citation>
    <scope>NUCLEOTIDE SEQUENCE [LARGE SCALE GENOMIC DNA]</scope>
    <source>
        <strain evidence="6 11">PA-W36</strain>
    </source>
</reference>
<evidence type="ECO:0000313" key="6">
    <source>
        <dbReference type="EMBL" id="RPM21579.1"/>
    </source>
</evidence>
<keyword evidence="1" id="KW-0732">Signal</keyword>
<gene>
    <name evidence="5" type="ORF">ALP65_03052</name>
    <name evidence="4" type="ORF">CAZ10_28715</name>
    <name evidence="6" type="ORF">IPC1295_04760</name>
    <name evidence="7" type="ORF">L4V69_22755</name>
    <name evidence="3" type="ORF">PAERUG_P19_London_7_VIM_2_05_10_02311</name>
</gene>
<accession>A0A069PZB9</accession>
<feature type="chain" id="PRO_5015027671" evidence="1">
    <location>
        <begin position="23"/>
        <end position="158"/>
    </location>
</feature>
<reference evidence="6 11" key="4">
    <citation type="submission" date="2017-08" db="EMBL/GenBank/DDBJ databases">
        <authorList>
            <person name="Feschi L."/>
            <person name="Jeukens J."/>
            <person name="Emond-Rheault J.-G."/>
            <person name="Kukavica-Ibrulj I."/>
            <person name="Boyle B."/>
            <person name="Levesque R.C."/>
        </authorList>
    </citation>
    <scope>NUCLEOTIDE SEQUENCE [LARGE SCALE GENOMIC DNA]</scope>
    <source>
        <strain evidence="6 11">PA-W36</strain>
    </source>
</reference>
<evidence type="ECO:0000259" key="2">
    <source>
        <dbReference type="Pfam" id="PF12975"/>
    </source>
</evidence>
<evidence type="ECO:0000313" key="9">
    <source>
        <dbReference type="Proteomes" id="UP000194857"/>
    </source>
</evidence>
<dbReference type="Pfam" id="PF12975">
    <property type="entry name" value="DUF3859"/>
    <property type="match status" value="1"/>
</dbReference>
<reference evidence="3" key="2">
    <citation type="submission" date="2015-06" db="EMBL/GenBank/DDBJ databases">
        <authorList>
            <person name="Radhakrishnan R."/>
            <person name="Underwood A."/>
            <person name="Al-Shahib A."/>
        </authorList>
    </citation>
    <scope>NUCLEOTIDE SEQUENCE</scope>
    <source>
        <strain evidence="3">P19_London_7_VIM_2_05_10</strain>
    </source>
</reference>
<evidence type="ECO:0000256" key="1">
    <source>
        <dbReference type="SAM" id="SignalP"/>
    </source>
</evidence>
<proteinExistence type="predicted"/>
<evidence type="ECO:0000313" key="5">
    <source>
        <dbReference type="EMBL" id="RMS59438.1"/>
    </source>
</evidence>
<reference evidence="4 9" key="3">
    <citation type="submission" date="2017-05" db="EMBL/GenBank/DDBJ databases">
        <authorList>
            <person name="Song R."/>
            <person name="Chenine A.L."/>
            <person name="Ruprecht R.M."/>
        </authorList>
    </citation>
    <scope>NUCLEOTIDE SEQUENCE [LARGE SCALE GENOMIC DNA]</scope>
    <source>
        <strain evidence="4 9">S567_C10_BS</strain>
    </source>
</reference>
<keyword evidence="4" id="KW-0547">Nucleotide-binding</keyword>
<reference evidence="5 10" key="5">
    <citation type="submission" date="2018-08" db="EMBL/GenBank/DDBJ databases">
        <title>Recombination of ecologically and evolutionarily significant loci maintains genetic cohesion in the Pseudomonas syringae species complex.</title>
        <authorList>
            <person name="Dillon M."/>
            <person name="Thakur S."/>
            <person name="Almeida R.N.D."/>
            <person name="Weir B.S."/>
            <person name="Guttman D.S."/>
        </authorList>
    </citation>
    <scope>NUCLEOTIDE SEQUENCE [LARGE SCALE GENOMIC DNA]</scope>
    <source>
        <strain evidence="5 10">ICMP 7846</strain>
    </source>
</reference>
<evidence type="ECO:0000313" key="7">
    <source>
        <dbReference type="EMBL" id="WOS75323.1"/>
    </source>
</evidence>
<dbReference type="Proteomes" id="UP000194857">
    <property type="component" value="Unassembled WGS sequence"/>
</dbReference>
<dbReference type="Proteomes" id="UP000045039">
    <property type="component" value="Unassembled WGS sequence"/>
</dbReference>
<name>A0A069PZB9_PSEAI</name>
<dbReference type="eggNOG" id="ENOG5033EXE">
    <property type="taxonomic scope" value="Bacteria"/>
</dbReference>
<dbReference type="EMBL" id="NSNE01000002">
    <property type="protein sequence ID" value="RPM21579.1"/>
    <property type="molecule type" value="Genomic_DNA"/>
</dbReference>
<dbReference type="OMA" id="VVPGEWH"/>
<evidence type="ECO:0000313" key="8">
    <source>
        <dbReference type="Proteomes" id="UP000045039"/>
    </source>
</evidence>
<feature type="domain" description="DUF3859" evidence="2">
    <location>
        <begin position="27"/>
        <end position="157"/>
    </location>
</feature>
<evidence type="ECO:0000313" key="10">
    <source>
        <dbReference type="Proteomes" id="UP000270834"/>
    </source>
</evidence>
<reference evidence="7" key="8">
    <citation type="submission" date="2023-10" db="EMBL/GenBank/DDBJ databases">
        <title>Pathogen: clinical or host-associated sample.</title>
        <authorList>
            <person name="Hergert J."/>
            <person name="Casey R."/>
            <person name="Wagner J."/>
            <person name="Young E.L."/>
            <person name="Oakeson K.F."/>
        </authorList>
    </citation>
    <scope>NUCLEOTIDE SEQUENCE</scope>
    <source>
        <strain evidence="7">2021CK-01020</strain>
    </source>
</reference>
<dbReference type="EMBL" id="CP136986">
    <property type="protein sequence ID" value="WOS75323.1"/>
    <property type="molecule type" value="Genomic_DNA"/>
</dbReference>
<dbReference type="EMBL" id="NFFZ01000020">
    <property type="protein sequence ID" value="OTI56769.1"/>
    <property type="molecule type" value="Genomic_DNA"/>
</dbReference>
<organism evidence="6 11">
    <name type="scientific">Pseudomonas aeruginosa</name>
    <dbReference type="NCBI Taxonomy" id="287"/>
    <lineage>
        <taxon>Bacteria</taxon>
        <taxon>Pseudomonadati</taxon>
        <taxon>Pseudomonadota</taxon>
        <taxon>Gammaproteobacteria</taxon>
        <taxon>Pseudomonadales</taxon>
        <taxon>Pseudomonadaceae</taxon>
        <taxon>Pseudomonas</taxon>
    </lineage>
</organism>
<dbReference type="Proteomes" id="UP000270834">
    <property type="component" value="Unassembled WGS sequence"/>
</dbReference>
<sequence length="158" mass="17727">MSFIRSCISRSVFLLGAGVAVAAQAEVRIDGPIEYGVFESRYQDFQPGERVLTRSEQNIQQTTEVPAKLGTKFGMRYQLSGKQEGDTPLTLLYLTPGVVTPDGQRHDKFEVVQKLVPGAPTDVMAYEFTEPHEVVKGEWRLMVFQGDRLLAEKSFDVR</sequence>
<evidence type="ECO:0000313" key="3">
    <source>
        <dbReference type="EMBL" id="CRO70697.1"/>
    </source>
</evidence>
<keyword evidence="4" id="KW-0347">Helicase</keyword>
<dbReference type="AlphaFoldDB" id="A0A069PZB9"/>
<dbReference type="Gene3D" id="2.60.40.2390">
    <property type="match status" value="1"/>
</dbReference>
<dbReference type="GO" id="GO:0004386">
    <property type="term" value="F:helicase activity"/>
    <property type="evidence" value="ECO:0007669"/>
    <property type="project" value="UniProtKB-KW"/>
</dbReference>
<reference evidence="7" key="7">
    <citation type="submission" date="2023-06" db="EMBL/GenBank/DDBJ databases">
        <authorList>
            <consortium name="Clinical and Environmental Microbiology Branch: Whole genome sequencing antimicrobial resistance pathogens in the healthcare setting"/>
        </authorList>
    </citation>
    <scope>NUCLEOTIDE SEQUENCE</scope>
    <source>
        <strain evidence="7">2021CK-01020</strain>
    </source>
</reference>
<feature type="signal peptide" evidence="1">
    <location>
        <begin position="1"/>
        <end position="22"/>
    </location>
</feature>
<dbReference type="EMBL" id="RBSQ01000377">
    <property type="protein sequence ID" value="RMS59438.1"/>
    <property type="molecule type" value="Genomic_DNA"/>
</dbReference>
<dbReference type="EMBL" id="CVVU01000144">
    <property type="protein sequence ID" value="CRO70697.1"/>
    <property type="molecule type" value="Genomic_DNA"/>
</dbReference>
<evidence type="ECO:0000313" key="11">
    <source>
        <dbReference type="Proteomes" id="UP000284767"/>
    </source>
</evidence>
<keyword evidence="4" id="KW-0067">ATP-binding</keyword>
<dbReference type="Proteomes" id="UP001297540">
    <property type="component" value="Chromosome"/>
</dbReference>
<dbReference type="InterPro" id="IPR024331">
    <property type="entry name" value="DUF3859"/>
</dbReference>